<accession>A0A072V825</accession>
<evidence type="ECO:0000313" key="3">
    <source>
        <dbReference type="Proteomes" id="UP000002051"/>
    </source>
</evidence>
<dbReference type="HOGENOM" id="CLU_2625670_0_0_1"/>
<dbReference type="Proteomes" id="UP000002051">
    <property type="component" value="Chromosome 3"/>
</dbReference>
<organism evidence="1 3">
    <name type="scientific">Medicago truncatula</name>
    <name type="common">Barrel medic</name>
    <name type="synonym">Medicago tribuloides</name>
    <dbReference type="NCBI Taxonomy" id="3880"/>
    <lineage>
        <taxon>Eukaryota</taxon>
        <taxon>Viridiplantae</taxon>
        <taxon>Streptophyta</taxon>
        <taxon>Embryophyta</taxon>
        <taxon>Tracheophyta</taxon>
        <taxon>Spermatophyta</taxon>
        <taxon>Magnoliopsida</taxon>
        <taxon>eudicotyledons</taxon>
        <taxon>Gunneridae</taxon>
        <taxon>Pentapetalae</taxon>
        <taxon>rosids</taxon>
        <taxon>fabids</taxon>
        <taxon>Fabales</taxon>
        <taxon>Fabaceae</taxon>
        <taxon>Papilionoideae</taxon>
        <taxon>50 kb inversion clade</taxon>
        <taxon>NPAAA clade</taxon>
        <taxon>Hologalegina</taxon>
        <taxon>IRL clade</taxon>
        <taxon>Trifolieae</taxon>
        <taxon>Medicago</taxon>
    </lineage>
</organism>
<evidence type="ECO:0000313" key="1">
    <source>
        <dbReference type="EMBL" id="KEH34320.1"/>
    </source>
</evidence>
<protein>
    <submittedName>
        <fullName evidence="1 2">Uncharacterized protein</fullName>
    </submittedName>
</protein>
<reference evidence="1 3" key="1">
    <citation type="journal article" date="2011" name="Nature">
        <title>The Medicago genome provides insight into the evolution of rhizobial symbioses.</title>
        <authorList>
            <person name="Young N.D."/>
            <person name="Debelle F."/>
            <person name="Oldroyd G.E."/>
            <person name="Geurts R."/>
            <person name="Cannon S.B."/>
            <person name="Udvardi M.K."/>
            <person name="Benedito V.A."/>
            <person name="Mayer K.F."/>
            <person name="Gouzy J."/>
            <person name="Schoof H."/>
            <person name="Van de Peer Y."/>
            <person name="Proost S."/>
            <person name="Cook D.R."/>
            <person name="Meyers B.C."/>
            <person name="Spannagl M."/>
            <person name="Cheung F."/>
            <person name="De Mita S."/>
            <person name="Krishnakumar V."/>
            <person name="Gundlach H."/>
            <person name="Zhou S."/>
            <person name="Mudge J."/>
            <person name="Bharti A.K."/>
            <person name="Murray J.D."/>
            <person name="Naoumkina M.A."/>
            <person name="Rosen B."/>
            <person name="Silverstein K.A."/>
            <person name="Tang H."/>
            <person name="Rombauts S."/>
            <person name="Zhao P.X."/>
            <person name="Zhou P."/>
            <person name="Barbe V."/>
            <person name="Bardou P."/>
            <person name="Bechner M."/>
            <person name="Bellec A."/>
            <person name="Berger A."/>
            <person name="Berges H."/>
            <person name="Bidwell S."/>
            <person name="Bisseling T."/>
            <person name="Choisne N."/>
            <person name="Couloux A."/>
            <person name="Denny R."/>
            <person name="Deshpande S."/>
            <person name="Dai X."/>
            <person name="Doyle J.J."/>
            <person name="Dudez A.M."/>
            <person name="Farmer A.D."/>
            <person name="Fouteau S."/>
            <person name="Franken C."/>
            <person name="Gibelin C."/>
            <person name="Gish J."/>
            <person name="Goldstein S."/>
            <person name="Gonzalez A.J."/>
            <person name="Green P.J."/>
            <person name="Hallab A."/>
            <person name="Hartog M."/>
            <person name="Hua A."/>
            <person name="Humphray S.J."/>
            <person name="Jeong D.H."/>
            <person name="Jing Y."/>
            <person name="Jocker A."/>
            <person name="Kenton S.M."/>
            <person name="Kim D.J."/>
            <person name="Klee K."/>
            <person name="Lai H."/>
            <person name="Lang C."/>
            <person name="Lin S."/>
            <person name="Macmil S.L."/>
            <person name="Magdelenat G."/>
            <person name="Matthews L."/>
            <person name="McCorrison J."/>
            <person name="Monaghan E.L."/>
            <person name="Mun J.H."/>
            <person name="Najar F.Z."/>
            <person name="Nicholson C."/>
            <person name="Noirot C."/>
            <person name="O'Bleness M."/>
            <person name="Paule C.R."/>
            <person name="Poulain J."/>
            <person name="Prion F."/>
            <person name="Qin B."/>
            <person name="Qu C."/>
            <person name="Retzel E.F."/>
            <person name="Riddle C."/>
            <person name="Sallet E."/>
            <person name="Samain S."/>
            <person name="Samson N."/>
            <person name="Sanders I."/>
            <person name="Saurat O."/>
            <person name="Scarpelli C."/>
            <person name="Schiex T."/>
            <person name="Segurens B."/>
            <person name="Severin A.J."/>
            <person name="Sherrier D.J."/>
            <person name="Shi R."/>
            <person name="Sims S."/>
            <person name="Singer S.R."/>
            <person name="Sinharoy S."/>
            <person name="Sterck L."/>
            <person name="Viollet A."/>
            <person name="Wang B.B."/>
            <person name="Wang K."/>
            <person name="Wang M."/>
            <person name="Wang X."/>
            <person name="Warfsmann J."/>
            <person name="Weissenbach J."/>
            <person name="White D.D."/>
            <person name="White J.D."/>
            <person name="Wiley G.B."/>
            <person name="Wincker P."/>
            <person name="Xing Y."/>
            <person name="Yang L."/>
            <person name="Yao Z."/>
            <person name="Ying F."/>
            <person name="Zhai J."/>
            <person name="Zhou L."/>
            <person name="Zuber A."/>
            <person name="Denarie J."/>
            <person name="Dixon R.A."/>
            <person name="May G.D."/>
            <person name="Schwartz D.C."/>
            <person name="Rogers J."/>
            <person name="Quetier F."/>
            <person name="Town C.D."/>
            <person name="Roe B.A."/>
        </authorList>
    </citation>
    <scope>NUCLEOTIDE SEQUENCE [LARGE SCALE GENOMIC DNA]</scope>
    <source>
        <strain evidence="1">A17</strain>
        <strain evidence="2 3">cv. Jemalong A17</strain>
    </source>
</reference>
<reference evidence="2" key="3">
    <citation type="submission" date="2015-04" db="UniProtKB">
        <authorList>
            <consortium name="EnsemblPlants"/>
        </authorList>
    </citation>
    <scope>IDENTIFICATION</scope>
    <source>
        <strain evidence="2">cv. Jemalong A17</strain>
    </source>
</reference>
<evidence type="ECO:0000313" key="2">
    <source>
        <dbReference type="EnsemblPlants" id="KEH34320"/>
    </source>
</evidence>
<sequence>MEYIITKDMSTRRRSLRITHESVIRLLPRSVKSDSWKLKTGITITVKQAVSSKASSKSTRTVFLKNSVLVKESEVSES</sequence>
<proteinExistence type="predicted"/>
<dbReference type="AlphaFoldDB" id="A0A072V825"/>
<dbReference type="EMBL" id="CM001219">
    <property type="protein sequence ID" value="KEH34320.1"/>
    <property type="molecule type" value="Genomic_DNA"/>
</dbReference>
<name>A0A072V825_MEDTR</name>
<gene>
    <name evidence="1" type="ordered locus">MTR_3g464600</name>
</gene>
<reference evidence="1 3" key="2">
    <citation type="journal article" date="2014" name="BMC Genomics">
        <title>An improved genome release (version Mt4.0) for the model legume Medicago truncatula.</title>
        <authorList>
            <person name="Tang H."/>
            <person name="Krishnakumar V."/>
            <person name="Bidwell S."/>
            <person name="Rosen B."/>
            <person name="Chan A."/>
            <person name="Zhou S."/>
            <person name="Gentzbittel L."/>
            <person name="Childs K.L."/>
            <person name="Yandell M."/>
            <person name="Gundlach H."/>
            <person name="Mayer K.F."/>
            <person name="Schwartz D.C."/>
            <person name="Town C.D."/>
        </authorList>
    </citation>
    <scope>GENOME REANNOTATION</scope>
    <source>
        <strain evidence="1">A17</strain>
        <strain evidence="2 3">cv. Jemalong A17</strain>
    </source>
</reference>
<keyword evidence="3" id="KW-1185">Reference proteome</keyword>
<dbReference type="EnsemblPlants" id="KEH34320">
    <property type="protein sequence ID" value="KEH34320"/>
    <property type="gene ID" value="MTR_3g464600"/>
</dbReference>